<feature type="region of interest" description="Disordered" evidence="1">
    <location>
        <begin position="1"/>
        <end position="104"/>
    </location>
</feature>
<organism evidence="2 3">
    <name type="scientific">Heterobasidion irregulare (strain TC 32-1)</name>
    <dbReference type="NCBI Taxonomy" id="747525"/>
    <lineage>
        <taxon>Eukaryota</taxon>
        <taxon>Fungi</taxon>
        <taxon>Dikarya</taxon>
        <taxon>Basidiomycota</taxon>
        <taxon>Agaricomycotina</taxon>
        <taxon>Agaricomycetes</taxon>
        <taxon>Russulales</taxon>
        <taxon>Bondarzewiaceae</taxon>
        <taxon>Heterobasidion</taxon>
        <taxon>Heterobasidion annosum species complex</taxon>
    </lineage>
</organism>
<evidence type="ECO:0000313" key="2">
    <source>
        <dbReference type="EMBL" id="ETW84984.1"/>
    </source>
</evidence>
<accession>W4KGZ3</accession>
<sequence length="120" mass="13010">MPSGTKVRASRPHPSRPPVPQRPVPRRPVPRPCACTSLPHVPSPDMQPRQPFFFPLPPTPLTPDRSRTPPCASPPAFRHNLHSQPFHPSYLPPARPMTGCNPLASSMSALAISPAPPSLT</sequence>
<dbReference type="RefSeq" id="XP_009541881.1">
    <property type="nucleotide sequence ID" value="XM_009543586.1"/>
</dbReference>
<keyword evidence="3" id="KW-1185">Reference proteome</keyword>
<reference evidence="2 3" key="1">
    <citation type="journal article" date="2012" name="New Phytol.">
        <title>Insight into trade-off between wood decay and parasitism from the genome of a fungal forest pathogen.</title>
        <authorList>
            <person name="Olson A."/>
            <person name="Aerts A."/>
            <person name="Asiegbu F."/>
            <person name="Belbahri L."/>
            <person name="Bouzid O."/>
            <person name="Broberg A."/>
            <person name="Canback B."/>
            <person name="Coutinho P.M."/>
            <person name="Cullen D."/>
            <person name="Dalman K."/>
            <person name="Deflorio G."/>
            <person name="van Diepen L.T."/>
            <person name="Dunand C."/>
            <person name="Duplessis S."/>
            <person name="Durling M."/>
            <person name="Gonthier P."/>
            <person name="Grimwood J."/>
            <person name="Fossdal C.G."/>
            <person name="Hansson D."/>
            <person name="Henrissat B."/>
            <person name="Hietala A."/>
            <person name="Himmelstrand K."/>
            <person name="Hoffmeister D."/>
            <person name="Hogberg N."/>
            <person name="James T.Y."/>
            <person name="Karlsson M."/>
            <person name="Kohler A."/>
            <person name="Kues U."/>
            <person name="Lee Y.H."/>
            <person name="Lin Y.C."/>
            <person name="Lind M."/>
            <person name="Lindquist E."/>
            <person name="Lombard V."/>
            <person name="Lucas S."/>
            <person name="Lunden K."/>
            <person name="Morin E."/>
            <person name="Murat C."/>
            <person name="Park J."/>
            <person name="Raffaello T."/>
            <person name="Rouze P."/>
            <person name="Salamov A."/>
            <person name="Schmutz J."/>
            <person name="Solheim H."/>
            <person name="Stahlberg J."/>
            <person name="Velez H."/>
            <person name="de Vries R.P."/>
            <person name="Wiebenga A."/>
            <person name="Woodward S."/>
            <person name="Yakovlev I."/>
            <person name="Garbelotto M."/>
            <person name="Martin F."/>
            <person name="Grigoriev I.V."/>
            <person name="Stenlid J."/>
        </authorList>
    </citation>
    <scope>NUCLEOTIDE SEQUENCE [LARGE SCALE GENOMIC DNA]</scope>
    <source>
        <strain evidence="2 3">TC 32-1</strain>
    </source>
</reference>
<gene>
    <name evidence="2" type="ORF">HETIRDRAFT_308594</name>
</gene>
<dbReference type="EMBL" id="KI925455">
    <property type="protein sequence ID" value="ETW84984.1"/>
    <property type="molecule type" value="Genomic_DNA"/>
</dbReference>
<evidence type="ECO:0000256" key="1">
    <source>
        <dbReference type="SAM" id="MobiDB-lite"/>
    </source>
</evidence>
<dbReference type="AlphaFoldDB" id="W4KGZ3"/>
<name>W4KGZ3_HETIT</name>
<dbReference type="GeneID" id="20669600"/>
<dbReference type="KEGG" id="hir:HETIRDRAFT_308594"/>
<dbReference type="HOGENOM" id="CLU_2236936_0_0_1"/>
<protein>
    <submittedName>
        <fullName evidence="2">Uncharacterized protein</fullName>
    </submittedName>
</protein>
<dbReference type="InParanoid" id="W4KGZ3"/>
<proteinExistence type="predicted"/>
<dbReference type="Proteomes" id="UP000030671">
    <property type="component" value="Unassembled WGS sequence"/>
</dbReference>
<evidence type="ECO:0000313" key="3">
    <source>
        <dbReference type="Proteomes" id="UP000030671"/>
    </source>
</evidence>